<dbReference type="InterPro" id="IPR001347">
    <property type="entry name" value="SIS_dom"/>
</dbReference>
<dbReference type="AlphaFoldDB" id="A0A0L8MYX3"/>
<evidence type="ECO:0000256" key="3">
    <source>
        <dbReference type="ARBA" id="ARBA00023163"/>
    </source>
</evidence>
<evidence type="ECO:0000259" key="4">
    <source>
        <dbReference type="PROSITE" id="PS51071"/>
    </source>
</evidence>
<dbReference type="PATRIC" id="fig|1961.12.peg.2412"/>
<protein>
    <submittedName>
        <fullName evidence="6">RpiR family transcriptional regulator</fullName>
    </submittedName>
</protein>
<reference evidence="7" key="1">
    <citation type="submission" date="2015-07" db="EMBL/GenBank/DDBJ databases">
        <authorList>
            <consortium name="Consortium for Microbial Forensics and Genomics (microFORGE)"/>
            <person name="Knight B.M."/>
            <person name="Roberts D.P."/>
            <person name="Lin D."/>
            <person name="Hari K."/>
            <person name="Fletcher J."/>
            <person name="Melcher U."/>
            <person name="Blagden T."/>
            <person name="Winegar R.A."/>
        </authorList>
    </citation>
    <scope>NUCLEOTIDE SEQUENCE [LARGE SCALE GENOMIC DNA]</scope>
    <source>
        <strain evidence="7">NRRL B-1447</strain>
    </source>
</reference>
<comment type="caution">
    <text evidence="6">The sequence shown here is derived from an EMBL/GenBank/DDBJ whole genome shotgun (WGS) entry which is preliminary data.</text>
</comment>
<dbReference type="RefSeq" id="WP_053169799.1">
    <property type="nucleotide sequence ID" value="NZ_LGUV01000083.1"/>
</dbReference>
<dbReference type="Pfam" id="PF01418">
    <property type="entry name" value="HTH_6"/>
    <property type="match status" value="1"/>
</dbReference>
<dbReference type="SUPFAM" id="SSF53697">
    <property type="entry name" value="SIS domain"/>
    <property type="match status" value="1"/>
</dbReference>
<evidence type="ECO:0000313" key="7">
    <source>
        <dbReference type="Proteomes" id="UP000037084"/>
    </source>
</evidence>
<sequence length="289" mass="31680">MAPGTLADEIRLKLGDASPAERKVARVLLAGYPSAGFETMAVLAERAAVSTPTVLRFINRLGYRGFPDFQAALRTELDERNASPLSLYEATDYGRSHEGVEDLSLLQRGSNLFSAAVAQTLAELPPHDLEHAIALLSDGKRRITLAGGRFTNLFAQYLGLHLMQVRDDVRFLPDRDVERTAQLAAVNRRDVFVLFDYRRYEPDKVSMAELVQELGGKVILFTDVWLSPAAAHAQVVLPSQVAAPSPYDSLVPTLAIIETVVAGVLTALGEGAHQRMKHGEETARRMGLY</sequence>
<dbReference type="InterPro" id="IPR047640">
    <property type="entry name" value="RpiR-like"/>
</dbReference>
<dbReference type="PANTHER" id="PTHR30514">
    <property type="entry name" value="GLUCOKINASE"/>
    <property type="match status" value="1"/>
</dbReference>
<dbReference type="Gene3D" id="3.40.50.10490">
    <property type="entry name" value="Glucose-6-phosphate isomerase like protein, domain 1"/>
    <property type="match status" value="1"/>
</dbReference>
<dbReference type="Proteomes" id="UP000037084">
    <property type="component" value="Unassembled WGS sequence"/>
</dbReference>
<organism evidence="6 7">
    <name type="scientific">Streptomyces virginiae</name>
    <name type="common">Streptomyces cinnamonensis</name>
    <dbReference type="NCBI Taxonomy" id="1961"/>
    <lineage>
        <taxon>Bacteria</taxon>
        <taxon>Bacillati</taxon>
        <taxon>Actinomycetota</taxon>
        <taxon>Actinomycetes</taxon>
        <taxon>Kitasatosporales</taxon>
        <taxon>Streptomycetaceae</taxon>
        <taxon>Streptomyces</taxon>
    </lineage>
</organism>
<dbReference type="PROSITE" id="PS51071">
    <property type="entry name" value="HTH_RPIR"/>
    <property type="match status" value="1"/>
</dbReference>
<dbReference type="InterPro" id="IPR000281">
    <property type="entry name" value="HTH_RpiR"/>
</dbReference>
<evidence type="ECO:0000256" key="1">
    <source>
        <dbReference type="ARBA" id="ARBA00023015"/>
    </source>
</evidence>
<dbReference type="InterPro" id="IPR046348">
    <property type="entry name" value="SIS_dom_sf"/>
</dbReference>
<evidence type="ECO:0000256" key="2">
    <source>
        <dbReference type="ARBA" id="ARBA00023125"/>
    </source>
</evidence>
<dbReference type="GO" id="GO:0097367">
    <property type="term" value="F:carbohydrate derivative binding"/>
    <property type="evidence" value="ECO:0007669"/>
    <property type="project" value="InterPro"/>
</dbReference>
<keyword evidence="1" id="KW-0805">Transcription regulation</keyword>
<evidence type="ECO:0000313" key="6">
    <source>
        <dbReference type="EMBL" id="KOG55604.1"/>
    </source>
</evidence>
<dbReference type="PROSITE" id="PS51464">
    <property type="entry name" value="SIS"/>
    <property type="match status" value="1"/>
</dbReference>
<gene>
    <name evidence="6" type="ORF">ADK75_10510</name>
</gene>
<dbReference type="InterPro" id="IPR036388">
    <property type="entry name" value="WH-like_DNA-bd_sf"/>
</dbReference>
<name>A0A0L8MYX3_STRVG</name>
<dbReference type="GO" id="GO:0003700">
    <property type="term" value="F:DNA-binding transcription factor activity"/>
    <property type="evidence" value="ECO:0007669"/>
    <property type="project" value="InterPro"/>
</dbReference>
<dbReference type="GO" id="GO:1901135">
    <property type="term" value="P:carbohydrate derivative metabolic process"/>
    <property type="evidence" value="ECO:0007669"/>
    <property type="project" value="InterPro"/>
</dbReference>
<dbReference type="EMBL" id="LGUV01000083">
    <property type="protein sequence ID" value="KOG55604.1"/>
    <property type="molecule type" value="Genomic_DNA"/>
</dbReference>
<dbReference type="CDD" id="cd05013">
    <property type="entry name" value="SIS_RpiR"/>
    <property type="match status" value="1"/>
</dbReference>
<dbReference type="InterPro" id="IPR009057">
    <property type="entry name" value="Homeodomain-like_sf"/>
</dbReference>
<dbReference type="PANTHER" id="PTHR30514:SF18">
    <property type="entry name" value="RPIR-FAMILY TRANSCRIPTIONAL REGULATOR"/>
    <property type="match status" value="1"/>
</dbReference>
<dbReference type="OrthoDB" id="3574600at2"/>
<accession>A0A0L8MYX3</accession>
<dbReference type="GO" id="GO:0003677">
    <property type="term" value="F:DNA binding"/>
    <property type="evidence" value="ECO:0007669"/>
    <property type="project" value="UniProtKB-KW"/>
</dbReference>
<dbReference type="Gene3D" id="1.10.10.10">
    <property type="entry name" value="Winged helix-like DNA-binding domain superfamily/Winged helix DNA-binding domain"/>
    <property type="match status" value="1"/>
</dbReference>
<feature type="domain" description="SIS" evidence="5">
    <location>
        <begin position="132"/>
        <end position="270"/>
    </location>
</feature>
<keyword evidence="3" id="KW-0804">Transcription</keyword>
<feature type="domain" description="HTH rpiR-type" evidence="4">
    <location>
        <begin position="4"/>
        <end position="80"/>
    </location>
</feature>
<evidence type="ECO:0000259" key="5">
    <source>
        <dbReference type="PROSITE" id="PS51464"/>
    </source>
</evidence>
<proteinExistence type="predicted"/>
<dbReference type="Pfam" id="PF01380">
    <property type="entry name" value="SIS"/>
    <property type="match status" value="1"/>
</dbReference>
<keyword evidence="2" id="KW-0238">DNA-binding</keyword>
<dbReference type="SUPFAM" id="SSF46689">
    <property type="entry name" value="Homeodomain-like"/>
    <property type="match status" value="1"/>
</dbReference>
<dbReference type="InterPro" id="IPR035472">
    <property type="entry name" value="RpiR-like_SIS"/>
</dbReference>